<dbReference type="RefSeq" id="WP_086864765.1">
    <property type="nucleotide sequence ID" value="NZ_JADBEG010000001.1"/>
</dbReference>
<dbReference type="EMBL" id="JADBEG010000001">
    <property type="protein sequence ID" value="MBE1496330.1"/>
    <property type="molecule type" value="Genomic_DNA"/>
</dbReference>
<organism evidence="1 2">
    <name type="scientific">Amycolatopsis lexingtonensis</name>
    <dbReference type="NCBI Taxonomy" id="218822"/>
    <lineage>
        <taxon>Bacteria</taxon>
        <taxon>Bacillati</taxon>
        <taxon>Actinomycetota</taxon>
        <taxon>Actinomycetes</taxon>
        <taxon>Pseudonocardiales</taxon>
        <taxon>Pseudonocardiaceae</taxon>
        <taxon>Amycolatopsis</taxon>
    </lineage>
</organism>
<name>A0ABR9HZG2_9PSEU</name>
<reference evidence="1 2" key="1">
    <citation type="submission" date="2020-10" db="EMBL/GenBank/DDBJ databases">
        <title>Sequencing the genomes of 1000 actinobacteria strains.</title>
        <authorList>
            <person name="Klenk H.-P."/>
        </authorList>
    </citation>
    <scope>NUCLEOTIDE SEQUENCE [LARGE SCALE GENOMIC DNA]</scope>
    <source>
        <strain evidence="1 2">DSM 44653</strain>
    </source>
</reference>
<proteinExistence type="predicted"/>
<gene>
    <name evidence="1" type="ORF">H4696_003430</name>
</gene>
<dbReference type="Proteomes" id="UP000631670">
    <property type="component" value="Unassembled WGS sequence"/>
</dbReference>
<evidence type="ECO:0000313" key="2">
    <source>
        <dbReference type="Proteomes" id="UP000631670"/>
    </source>
</evidence>
<evidence type="ECO:0000313" key="1">
    <source>
        <dbReference type="EMBL" id="MBE1496330.1"/>
    </source>
</evidence>
<comment type="caution">
    <text evidence="1">The sequence shown here is derived from an EMBL/GenBank/DDBJ whole genome shotgun (WGS) entry which is preliminary data.</text>
</comment>
<protein>
    <submittedName>
        <fullName evidence="1">Uncharacterized protein</fullName>
    </submittedName>
</protein>
<keyword evidence="2" id="KW-1185">Reference proteome</keyword>
<sequence length="74" mass="8396">MDFLFTLLLTAWYPAIGIYTARTILREDTTPGAWDWLYAAAMVPLWPAVEVVPPSAIWLRTCAARLSRTIGRTR</sequence>
<accession>A0ABR9HZG2</accession>